<name>A0ABV7YY82_9BACT</name>
<accession>A0ABV7YY82</accession>
<gene>
    <name evidence="1" type="ORF">ACFOOI_14530</name>
</gene>
<keyword evidence="2" id="KW-1185">Reference proteome</keyword>
<dbReference type="EMBL" id="JBHRYQ010000001">
    <property type="protein sequence ID" value="MFC3811876.1"/>
    <property type="molecule type" value="Genomic_DNA"/>
</dbReference>
<evidence type="ECO:0000313" key="2">
    <source>
        <dbReference type="Proteomes" id="UP001595616"/>
    </source>
</evidence>
<sequence length="119" mass="13629">MNTEISDNKEIWFNLVRFLTQTTGKKPSDLNAVLFLIGLQELGKGTASFSKEEKQDLIHIAVCKVLSLGDYYTLDGLDADGWPHWTLQKELPSFDLISQENLLKHYVIEYFRTEVGVHI</sequence>
<proteinExistence type="predicted"/>
<dbReference type="RefSeq" id="WP_379838728.1">
    <property type="nucleotide sequence ID" value="NZ_JBHRYQ010000001.1"/>
</dbReference>
<dbReference type="Proteomes" id="UP001595616">
    <property type="component" value="Unassembled WGS sequence"/>
</dbReference>
<organism evidence="1 2">
    <name type="scientific">Lacihabitans lacunae</name>
    <dbReference type="NCBI Taxonomy" id="1028214"/>
    <lineage>
        <taxon>Bacteria</taxon>
        <taxon>Pseudomonadati</taxon>
        <taxon>Bacteroidota</taxon>
        <taxon>Cytophagia</taxon>
        <taxon>Cytophagales</taxon>
        <taxon>Leadbetterellaceae</taxon>
        <taxon>Lacihabitans</taxon>
    </lineage>
</organism>
<protein>
    <submittedName>
        <fullName evidence="1">Uncharacterized protein</fullName>
    </submittedName>
</protein>
<reference evidence="2" key="1">
    <citation type="journal article" date="2019" name="Int. J. Syst. Evol. Microbiol.">
        <title>The Global Catalogue of Microorganisms (GCM) 10K type strain sequencing project: providing services to taxonomists for standard genome sequencing and annotation.</title>
        <authorList>
            <consortium name="The Broad Institute Genomics Platform"/>
            <consortium name="The Broad Institute Genome Sequencing Center for Infectious Disease"/>
            <person name="Wu L."/>
            <person name="Ma J."/>
        </authorList>
    </citation>
    <scope>NUCLEOTIDE SEQUENCE [LARGE SCALE GENOMIC DNA]</scope>
    <source>
        <strain evidence="2">CECT 7956</strain>
    </source>
</reference>
<evidence type="ECO:0000313" key="1">
    <source>
        <dbReference type="EMBL" id="MFC3811876.1"/>
    </source>
</evidence>
<comment type="caution">
    <text evidence="1">The sequence shown here is derived from an EMBL/GenBank/DDBJ whole genome shotgun (WGS) entry which is preliminary data.</text>
</comment>